<dbReference type="InterPro" id="IPR003779">
    <property type="entry name" value="CMD-like"/>
</dbReference>
<dbReference type="SUPFAM" id="SSF69118">
    <property type="entry name" value="AhpD-like"/>
    <property type="match status" value="1"/>
</dbReference>
<feature type="domain" description="Carboxymuconolactone decarboxylase-like" evidence="1">
    <location>
        <begin position="41"/>
        <end position="116"/>
    </location>
</feature>
<dbReference type="Gene3D" id="1.20.1290.10">
    <property type="entry name" value="AhpD-like"/>
    <property type="match status" value="1"/>
</dbReference>
<dbReference type="InterPro" id="IPR029032">
    <property type="entry name" value="AhpD-like"/>
</dbReference>
<organism evidence="2 3">
    <name type="scientific">Mycobacterium simiae</name>
    <name type="common">Mycobacterium habana</name>
    <dbReference type="NCBI Taxonomy" id="1784"/>
    <lineage>
        <taxon>Bacteria</taxon>
        <taxon>Bacillati</taxon>
        <taxon>Actinomycetota</taxon>
        <taxon>Actinomycetes</taxon>
        <taxon>Mycobacteriales</taxon>
        <taxon>Mycobacteriaceae</taxon>
        <taxon>Mycobacterium</taxon>
        <taxon>Mycobacterium simiae complex</taxon>
    </lineage>
</organism>
<dbReference type="EMBL" id="MZZM01000042">
    <property type="protein sequence ID" value="ORJ52982.1"/>
    <property type="molecule type" value="Genomic_DNA"/>
</dbReference>
<keyword evidence="2" id="KW-0560">Oxidoreductase</keyword>
<protein>
    <submittedName>
        <fullName evidence="2">Peroxidase</fullName>
    </submittedName>
</protein>
<evidence type="ECO:0000313" key="2">
    <source>
        <dbReference type="EMBL" id="ORJ52982.1"/>
    </source>
</evidence>
<keyword evidence="2" id="KW-0575">Peroxidase</keyword>
<dbReference type="InterPro" id="IPR004675">
    <property type="entry name" value="AhpD_core"/>
</dbReference>
<evidence type="ECO:0000259" key="1">
    <source>
        <dbReference type="Pfam" id="PF02627"/>
    </source>
</evidence>
<dbReference type="AlphaFoldDB" id="A0A1X0XJA8"/>
<dbReference type="PANTHER" id="PTHR35446:SF3">
    <property type="entry name" value="CMD DOMAIN-CONTAINING PROTEIN"/>
    <property type="match status" value="1"/>
</dbReference>
<dbReference type="NCBIfam" id="TIGR00778">
    <property type="entry name" value="ahpD_dom"/>
    <property type="match status" value="1"/>
</dbReference>
<dbReference type="RefSeq" id="WP_084953963.1">
    <property type="nucleotide sequence ID" value="NZ_MZZM01000042.1"/>
</dbReference>
<name>A0A1X0XJA8_MYCSI</name>
<dbReference type="GO" id="GO:0051920">
    <property type="term" value="F:peroxiredoxin activity"/>
    <property type="evidence" value="ECO:0007669"/>
    <property type="project" value="InterPro"/>
</dbReference>
<proteinExistence type="predicted"/>
<keyword evidence="3" id="KW-1185">Reference proteome</keyword>
<gene>
    <name evidence="2" type="ORF">B5M45_29660</name>
</gene>
<comment type="caution">
    <text evidence="2">The sequence shown here is derived from an EMBL/GenBank/DDBJ whole genome shotgun (WGS) entry which is preliminary data.</text>
</comment>
<reference evidence="2 3" key="1">
    <citation type="submission" date="2017-03" db="EMBL/GenBank/DDBJ databases">
        <title>Genomic insights into Mycobacterium simiae human colonization.</title>
        <authorList>
            <person name="Steffani J.L."/>
            <person name="Brunck M.E."/>
            <person name="Cruz E."/>
            <person name="Montiel R."/>
            <person name="Barona F."/>
        </authorList>
    </citation>
    <scope>NUCLEOTIDE SEQUENCE [LARGE SCALE GENOMIC DNA]</scope>
    <source>
        <strain evidence="2 3">MsiGto</strain>
    </source>
</reference>
<dbReference type="Pfam" id="PF02627">
    <property type="entry name" value="CMD"/>
    <property type="match status" value="1"/>
</dbReference>
<dbReference type="PANTHER" id="PTHR35446">
    <property type="entry name" value="SI:CH211-175M2.5"/>
    <property type="match status" value="1"/>
</dbReference>
<accession>A0A1X0XJA8</accession>
<evidence type="ECO:0000313" key="3">
    <source>
        <dbReference type="Proteomes" id="UP000193040"/>
    </source>
</evidence>
<sequence>MSNLPLVTDATAAPDQAAALSAVKKAMGAVPNLTRAMAHSPALLHGYLGLAGGLDRGTLDRSTRERLAIAIAQSNACSYCLSAHTYLGQKVAGLSAEQVAAARKGDADDAKTAALLTFAVTVNEHRGQIDDSALAAVRHAGASDAEIAEVIGHVGLNVLTNYFNNVAHTDIDFPVVSAGSIPLMWWCVTPKPQDQHCTITYRKKSRREVRPVISSENSLAWVAAMHPEAFKR</sequence>
<dbReference type="Proteomes" id="UP000193040">
    <property type="component" value="Unassembled WGS sequence"/>
</dbReference>